<gene>
    <name evidence="1" type="ORF">PMAYCL1PPCAC_06318</name>
</gene>
<comment type="caution">
    <text evidence="1">The sequence shown here is derived from an EMBL/GenBank/DDBJ whole genome shotgun (WGS) entry which is preliminary data.</text>
</comment>
<feature type="non-terminal residue" evidence="1">
    <location>
        <position position="104"/>
    </location>
</feature>
<dbReference type="EMBL" id="BTRK01000002">
    <property type="protein sequence ID" value="GMR36124.1"/>
    <property type="molecule type" value="Genomic_DNA"/>
</dbReference>
<dbReference type="Proteomes" id="UP001328107">
    <property type="component" value="Unassembled WGS sequence"/>
</dbReference>
<protein>
    <submittedName>
        <fullName evidence="1">Uncharacterized protein</fullName>
    </submittedName>
</protein>
<evidence type="ECO:0000313" key="1">
    <source>
        <dbReference type="EMBL" id="GMR36124.1"/>
    </source>
</evidence>
<keyword evidence="2" id="KW-1185">Reference proteome</keyword>
<accession>A0AAN5CBK1</accession>
<proteinExistence type="predicted"/>
<feature type="non-terminal residue" evidence="1">
    <location>
        <position position="1"/>
    </location>
</feature>
<dbReference type="AlphaFoldDB" id="A0AAN5CBK1"/>
<reference evidence="2" key="1">
    <citation type="submission" date="2022-10" db="EMBL/GenBank/DDBJ databases">
        <title>Genome assembly of Pristionchus species.</title>
        <authorList>
            <person name="Yoshida K."/>
            <person name="Sommer R.J."/>
        </authorList>
    </citation>
    <scope>NUCLEOTIDE SEQUENCE [LARGE SCALE GENOMIC DNA]</scope>
    <source>
        <strain evidence="2">RS5460</strain>
    </source>
</reference>
<name>A0AAN5CBK1_9BILA</name>
<organism evidence="1 2">
    <name type="scientific">Pristionchus mayeri</name>
    <dbReference type="NCBI Taxonomy" id="1317129"/>
    <lineage>
        <taxon>Eukaryota</taxon>
        <taxon>Metazoa</taxon>
        <taxon>Ecdysozoa</taxon>
        <taxon>Nematoda</taxon>
        <taxon>Chromadorea</taxon>
        <taxon>Rhabditida</taxon>
        <taxon>Rhabditina</taxon>
        <taxon>Diplogasteromorpha</taxon>
        <taxon>Diplogasteroidea</taxon>
        <taxon>Neodiplogasteridae</taxon>
        <taxon>Pristionchus</taxon>
    </lineage>
</organism>
<evidence type="ECO:0000313" key="2">
    <source>
        <dbReference type="Proteomes" id="UP001328107"/>
    </source>
</evidence>
<sequence>SRVSIRTVRIARPIQSADAHEGKTTRRLVPLNVHVQLDTTRESCDQSTDCRCMLRIASVLTRIAHGGGGGSRLHCLDQVATARLHSPLHIEVIGMLQQFRQRED</sequence>